<name>A0A7R8UJQ2_HERIL</name>
<protein>
    <submittedName>
        <fullName evidence="1">Uncharacterized protein</fullName>
    </submittedName>
</protein>
<dbReference type="InParanoid" id="A0A7R8UJQ2"/>
<proteinExistence type="predicted"/>
<dbReference type="PANTHER" id="PTHR46409">
    <property type="entry name" value="HTH PSQ-TYPE DOMAIN-CONTAINING PROTEIN"/>
    <property type="match status" value="1"/>
</dbReference>
<reference evidence="1 2" key="1">
    <citation type="submission" date="2020-11" db="EMBL/GenBank/DDBJ databases">
        <authorList>
            <person name="Wallbank WR R."/>
            <person name="Pardo Diaz C."/>
            <person name="Kozak K."/>
            <person name="Martin S."/>
            <person name="Jiggins C."/>
            <person name="Moest M."/>
            <person name="Warren A I."/>
            <person name="Generalovic N T."/>
            <person name="Byers J.R.P. K."/>
            <person name="Montejo-Kovacevich G."/>
            <person name="Yen C E."/>
        </authorList>
    </citation>
    <scope>NUCLEOTIDE SEQUENCE [LARGE SCALE GENOMIC DNA]</scope>
</reference>
<evidence type="ECO:0000313" key="2">
    <source>
        <dbReference type="Proteomes" id="UP000594454"/>
    </source>
</evidence>
<organism evidence="1 2">
    <name type="scientific">Hermetia illucens</name>
    <name type="common">Black soldier fly</name>
    <dbReference type="NCBI Taxonomy" id="343691"/>
    <lineage>
        <taxon>Eukaryota</taxon>
        <taxon>Metazoa</taxon>
        <taxon>Ecdysozoa</taxon>
        <taxon>Arthropoda</taxon>
        <taxon>Hexapoda</taxon>
        <taxon>Insecta</taxon>
        <taxon>Pterygota</taxon>
        <taxon>Neoptera</taxon>
        <taxon>Endopterygota</taxon>
        <taxon>Diptera</taxon>
        <taxon>Brachycera</taxon>
        <taxon>Stratiomyomorpha</taxon>
        <taxon>Stratiomyidae</taxon>
        <taxon>Hermetiinae</taxon>
        <taxon>Hermetia</taxon>
    </lineage>
</organism>
<sequence length="104" mass="11763">MAFIFDAKDYTEIITWGDCEITEPHLTLTVSDEASKFIVKNGLGTCQNMKDFPCHTQALERCIKLVTKVSSAVCGENKRDGIIRARLLSCQRMPNFNTKTQFDI</sequence>
<dbReference type="Proteomes" id="UP000594454">
    <property type="component" value="Chromosome 2"/>
</dbReference>
<keyword evidence="2" id="KW-1185">Reference proteome</keyword>
<dbReference type="PANTHER" id="PTHR46409:SF1">
    <property type="entry name" value="HTH PSQ-TYPE DOMAIN-CONTAINING PROTEIN"/>
    <property type="match status" value="1"/>
</dbReference>
<evidence type="ECO:0000313" key="1">
    <source>
        <dbReference type="EMBL" id="CAD7081940.1"/>
    </source>
</evidence>
<accession>A0A7R8UJQ2</accession>
<dbReference type="EMBL" id="LR899010">
    <property type="protein sequence ID" value="CAD7081940.1"/>
    <property type="molecule type" value="Genomic_DNA"/>
</dbReference>
<gene>
    <name evidence="1" type="ORF">HERILL_LOCUS5017</name>
</gene>
<dbReference type="AlphaFoldDB" id="A0A7R8UJQ2"/>